<comment type="caution">
    <text evidence="2">The sequence shown here is derived from an EMBL/GenBank/DDBJ whole genome shotgun (WGS) entry which is preliminary data.</text>
</comment>
<dbReference type="RefSeq" id="WP_135984121.1">
    <property type="nucleotide sequence ID" value="NZ_JAASQM010000002.1"/>
</dbReference>
<reference evidence="2 3" key="1">
    <citation type="submission" date="2019-04" db="EMBL/GenBank/DDBJ databases">
        <title>Sphingomonas psychrotolerans sp. nov., isolated from soil in the Tianshan Mountains, Xinjiang, China.</title>
        <authorList>
            <person name="Luo Y."/>
            <person name="Sheng H."/>
        </authorList>
    </citation>
    <scope>NUCLEOTIDE SEQUENCE [LARGE SCALE GENOMIC DNA]</scope>
    <source>
        <strain evidence="2 3">KIS18-15</strain>
    </source>
</reference>
<accession>A0A4S1WKU8</accession>
<proteinExistence type="predicted"/>
<evidence type="ECO:0000256" key="1">
    <source>
        <dbReference type="SAM" id="Phobius"/>
    </source>
</evidence>
<dbReference type="Proteomes" id="UP000309848">
    <property type="component" value="Unassembled WGS sequence"/>
</dbReference>
<organism evidence="2 3">
    <name type="scientific">Sphingomonas naasensis</name>
    <dbReference type="NCBI Taxonomy" id="1344951"/>
    <lineage>
        <taxon>Bacteria</taxon>
        <taxon>Pseudomonadati</taxon>
        <taxon>Pseudomonadota</taxon>
        <taxon>Alphaproteobacteria</taxon>
        <taxon>Sphingomonadales</taxon>
        <taxon>Sphingomonadaceae</taxon>
        <taxon>Sphingomonas</taxon>
    </lineage>
</organism>
<dbReference type="AlphaFoldDB" id="A0A4S1WKU8"/>
<protein>
    <submittedName>
        <fullName evidence="2">Uncharacterized protein</fullName>
    </submittedName>
</protein>
<keyword evidence="1" id="KW-0812">Transmembrane</keyword>
<name>A0A4S1WKU8_9SPHN</name>
<evidence type="ECO:0000313" key="2">
    <source>
        <dbReference type="EMBL" id="TGX43363.1"/>
    </source>
</evidence>
<keyword evidence="1" id="KW-1133">Transmembrane helix</keyword>
<gene>
    <name evidence="2" type="ORF">E5A74_09380</name>
</gene>
<feature type="transmembrane region" description="Helical" evidence="1">
    <location>
        <begin position="86"/>
        <end position="105"/>
    </location>
</feature>
<keyword evidence="3" id="KW-1185">Reference proteome</keyword>
<keyword evidence="1" id="KW-0472">Membrane</keyword>
<dbReference type="OrthoDB" id="7583248at2"/>
<dbReference type="EMBL" id="SRXU01000003">
    <property type="protein sequence ID" value="TGX43363.1"/>
    <property type="molecule type" value="Genomic_DNA"/>
</dbReference>
<sequence>MIAASPVPSIVAGLVMRARRRIASHFFVHHATSAEDAVAYAPQNHIEQRQFEKMQGRGVVREAGAGRYWLDTAAWQAESDARRRRLIPIILLLVLIGAAIPLFFYKG</sequence>
<evidence type="ECO:0000313" key="3">
    <source>
        <dbReference type="Proteomes" id="UP000309848"/>
    </source>
</evidence>